<dbReference type="InterPro" id="IPR033989">
    <property type="entry name" value="CD209-like_CTLD"/>
</dbReference>
<proteinExistence type="predicted"/>
<dbReference type="AlphaFoldDB" id="A0A8C4SSB1"/>
<protein>
    <submittedName>
        <fullName evidence="6">CD209 antigen-like protein C</fullName>
    </submittedName>
</protein>
<dbReference type="Proteomes" id="UP000694620">
    <property type="component" value="Chromosome 17"/>
</dbReference>
<evidence type="ECO:0000256" key="3">
    <source>
        <dbReference type="SAM" id="Coils"/>
    </source>
</evidence>
<dbReference type="InterPro" id="IPR050111">
    <property type="entry name" value="C-type_lectin/snaclec_domain"/>
</dbReference>
<dbReference type="OrthoDB" id="6337382at2759"/>
<keyword evidence="1" id="KW-0430">Lectin</keyword>
<evidence type="ECO:0000256" key="1">
    <source>
        <dbReference type="ARBA" id="ARBA00022734"/>
    </source>
</evidence>
<evidence type="ECO:0000313" key="7">
    <source>
        <dbReference type="Proteomes" id="UP000694620"/>
    </source>
</evidence>
<dbReference type="PROSITE" id="PS50041">
    <property type="entry name" value="C_TYPE_LECTIN_2"/>
    <property type="match status" value="1"/>
</dbReference>
<keyword evidence="4" id="KW-1133">Transmembrane helix</keyword>
<keyword evidence="3" id="KW-0175">Coiled coil</keyword>
<feature type="transmembrane region" description="Helical" evidence="4">
    <location>
        <begin position="63"/>
        <end position="85"/>
    </location>
</feature>
<dbReference type="PANTHER" id="PTHR22803">
    <property type="entry name" value="MANNOSE, PHOSPHOLIPASE, LECTIN RECEPTOR RELATED"/>
    <property type="match status" value="1"/>
</dbReference>
<feature type="domain" description="C-type lectin" evidence="5">
    <location>
        <begin position="161"/>
        <end position="271"/>
    </location>
</feature>
<dbReference type="Pfam" id="PF00059">
    <property type="entry name" value="Lectin_C"/>
    <property type="match status" value="1"/>
</dbReference>
<sequence>MAEENIYGNEVFIKTIKLEREPGDADDCDYEDPDQEICEAEEKTEKAEEKTKDVPEKRSRPVWPLYGLHAAGAALWIAVLIFIFFKFSEVSSQVKTLQSADVNISSRLDKLELDLKKMDADMAAKFRRLELTLLSNNSDLSSKLKKLESDLNKMAYNWFDFGRHKYYFSIERRNWMAARDACVSVFSYLAVINSEDEKNFIKNKITEDFWVGLSDLEKENEWKWITGESVDKRFWAPGEPNNQNEEDCGEFKKSGTLNDIPCTAEKLWVCEKNPSSSR</sequence>
<reference evidence="6" key="1">
    <citation type="submission" date="2021-06" db="EMBL/GenBank/DDBJ databases">
        <authorList>
            <consortium name="Wellcome Sanger Institute Data Sharing"/>
        </authorList>
    </citation>
    <scope>NUCLEOTIDE SEQUENCE [LARGE SCALE GENOMIC DNA]</scope>
</reference>
<evidence type="ECO:0000259" key="5">
    <source>
        <dbReference type="PROSITE" id="PS50041"/>
    </source>
</evidence>
<keyword evidence="2" id="KW-1015">Disulfide bond</keyword>
<feature type="coiled-coil region" evidence="3">
    <location>
        <begin position="108"/>
        <end position="157"/>
    </location>
</feature>
<dbReference type="InterPro" id="IPR001304">
    <property type="entry name" value="C-type_lectin-like"/>
</dbReference>
<gene>
    <name evidence="6" type="primary">LOC114667406</name>
</gene>
<dbReference type="Ensembl" id="ENSECRT00000021702.1">
    <property type="protein sequence ID" value="ENSECRP00000021240.1"/>
    <property type="gene ID" value="ENSECRG00000014316.1"/>
</dbReference>
<keyword evidence="7" id="KW-1185">Reference proteome</keyword>
<dbReference type="RefSeq" id="XP_028678531.1">
    <property type="nucleotide sequence ID" value="XM_028822698.2"/>
</dbReference>
<dbReference type="InterPro" id="IPR016186">
    <property type="entry name" value="C-type_lectin-like/link_sf"/>
</dbReference>
<reference evidence="6" key="3">
    <citation type="submission" date="2025-09" db="UniProtKB">
        <authorList>
            <consortium name="Ensembl"/>
        </authorList>
    </citation>
    <scope>IDENTIFICATION</scope>
</reference>
<dbReference type="GeneTree" id="ENSGT01030000234575"/>
<dbReference type="GeneID" id="114667406"/>
<dbReference type="GO" id="GO:0030246">
    <property type="term" value="F:carbohydrate binding"/>
    <property type="evidence" value="ECO:0007669"/>
    <property type="project" value="UniProtKB-KW"/>
</dbReference>
<dbReference type="CDD" id="cd03590">
    <property type="entry name" value="CLECT_DC-SIGN_like"/>
    <property type="match status" value="1"/>
</dbReference>
<name>A0A8C4SSB1_ERPCA</name>
<dbReference type="PROSITE" id="PS00615">
    <property type="entry name" value="C_TYPE_LECTIN_1"/>
    <property type="match status" value="1"/>
</dbReference>
<evidence type="ECO:0000313" key="6">
    <source>
        <dbReference type="Ensembl" id="ENSECRP00000021240.1"/>
    </source>
</evidence>
<dbReference type="SUPFAM" id="SSF56436">
    <property type="entry name" value="C-type lectin-like"/>
    <property type="match status" value="1"/>
</dbReference>
<dbReference type="Gene3D" id="3.10.100.10">
    <property type="entry name" value="Mannose-Binding Protein A, subunit A"/>
    <property type="match status" value="1"/>
</dbReference>
<keyword evidence="4" id="KW-0472">Membrane</keyword>
<keyword evidence="4" id="KW-0812">Transmembrane</keyword>
<dbReference type="SMART" id="SM00034">
    <property type="entry name" value="CLECT"/>
    <property type="match status" value="1"/>
</dbReference>
<organism evidence="6 7">
    <name type="scientific">Erpetoichthys calabaricus</name>
    <name type="common">Rope fish</name>
    <name type="synonym">Calamoichthys calabaricus</name>
    <dbReference type="NCBI Taxonomy" id="27687"/>
    <lineage>
        <taxon>Eukaryota</taxon>
        <taxon>Metazoa</taxon>
        <taxon>Chordata</taxon>
        <taxon>Craniata</taxon>
        <taxon>Vertebrata</taxon>
        <taxon>Euteleostomi</taxon>
        <taxon>Actinopterygii</taxon>
        <taxon>Polypteriformes</taxon>
        <taxon>Polypteridae</taxon>
        <taxon>Erpetoichthys</taxon>
    </lineage>
</organism>
<evidence type="ECO:0000256" key="2">
    <source>
        <dbReference type="ARBA" id="ARBA00023157"/>
    </source>
</evidence>
<accession>A0A8C4SSB1</accession>
<dbReference type="InterPro" id="IPR016187">
    <property type="entry name" value="CTDL_fold"/>
</dbReference>
<reference evidence="6" key="2">
    <citation type="submission" date="2025-08" db="UniProtKB">
        <authorList>
            <consortium name="Ensembl"/>
        </authorList>
    </citation>
    <scope>IDENTIFICATION</scope>
</reference>
<evidence type="ECO:0000256" key="4">
    <source>
        <dbReference type="SAM" id="Phobius"/>
    </source>
</evidence>
<dbReference type="InterPro" id="IPR018378">
    <property type="entry name" value="C-type_lectin_CS"/>
</dbReference>